<feature type="binding site" evidence="9">
    <location>
        <begin position="226"/>
        <end position="230"/>
    </location>
    <ligand>
        <name>D-ribose 5-phosphate</name>
        <dbReference type="ChEBI" id="CHEBI:78346"/>
    </ligand>
</feature>
<accession>A0ABM6RQK4</accession>
<keyword evidence="6 9" id="KW-0067">ATP-binding</keyword>
<dbReference type="InterPro" id="IPR005946">
    <property type="entry name" value="Rib-P_diPkinase"/>
</dbReference>
<dbReference type="NCBIfam" id="TIGR01251">
    <property type="entry name" value="ribP_PPkin"/>
    <property type="match status" value="1"/>
</dbReference>
<keyword evidence="4 9" id="KW-0547">Nucleotide-binding</keyword>
<dbReference type="SMART" id="SM01400">
    <property type="entry name" value="Pribosyltran_N"/>
    <property type="match status" value="1"/>
</dbReference>
<dbReference type="EMBL" id="CP019454">
    <property type="protein sequence ID" value="AUW93610.1"/>
    <property type="molecule type" value="Genomic_DNA"/>
</dbReference>
<comment type="similarity">
    <text evidence="9">Belongs to the ribose-phosphate pyrophosphokinase family. Class I subfamily.</text>
</comment>
<feature type="binding site" evidence="9">
    <location>
        <begin position="100"/>
        <end position="101"/>
    </location>
    <ligand>
        <name>ATP</name>
        <dbReference type="ChEBI" id="CHEBI:30616"/>
    </ligand>
</feature>
<dbReference type="CDD" id="cd06223">
    <property type="entry name" value="PRTases_typeI"/>
    <property type="match status" value="1"/>
</dbReference>
<dbReference type="InterPro" id="IPR000836">
    <property type="entry name" value="PRTase_dom"/>
</dbReference>
<comment type="catalytic activity">
    <reaction evidence="8 9">
        <text>D-ribose 5-phosphate + ATP = 5-phospho-alpha-D-ribose 1-diphosphate + AMP + H(+)</text>
        <dbReference type="Rhea" id="RHEA:15609"/>
        <dbReference type="ChEBI" id="CHEBI:15378"/>
        <dbReference type="ChEBI" id="CHEBI:30616"/>
        <dbReference type="ChEBI" id="CHEBI:58017"/>
        <dbReference type="ChEBI" id="CHEBI:78346"/>
        <dbReference type="ChEBI" id="CHEBI:456215"/>
        <dbReference type="EC" id="2.7.6.1"/>
    </reaction>
</comment>
<keyword evidence="5 9" id="KW-0418">Kinase</keyword>
<evidence type="ECO:0000256" key="9">
    <source>
        <dbReference type="HAMAP-Rule" id="MF_00583"/>
    </source>
</evidence>
<keyword evidence="7 9" id="KW-0460">Magnesium</keyword>
<dbReference type="Gene3D" id="3.40.50.2020">
    <property type="match status" value="2"/>
</dbReference>
<feature type="binding site" evidence="9">
    <location>
        <position position="134"/>
    </location>
    <ligand>
        <name>Mg(2+)</name>
        <dbReference type="ChEBI" id="CHEBI:18420"/>
    </ligand>
</feature>
<keyword evidence="1 9" id="KW-0808">Transferase</keyword>
<dbReference type="EC" id="2.7.6.1" evidence="9"/>
<evidence type="ECO:0000256" key="1">
    <source>
        <dbReference type="ARBA" id="ARBA00022679"/>
    </source>
</evidence>
<comment type="function">
    <text evidence="9">Involved in the biosynthesis of the central metabolite phospho-alpha-D-ribosyl-1-pyrophosphate (PRPP) via the transfer of pyrophosphoryl group from ATP to 1-hydroxyl of ribose-5-phosphate (Rib-5-P).</text>
</comment>
<reference evidence="11 12" key="1">
    <citation type="journal article" date="2019" name="Sci. Rep.">
        <title>Sulfobacillus thermotolerans: new insights into resistance and metabolic capacities of acidophilic chemolithotrophs.</title>
        <authorList>
            <person name="Panyushkina A.E."/>
            <person name="Babenko V.V."/>
            <person name="Nikitina A.S."/>
            <person name="Selezneva O.V."/>
            <person name="Tsaplina I.A."/>
            <person name="Letarova M.A."/>
            <person name="Kostryukova E.S."/>
            <person name="Letarov A.V."/>
        </authorList>
    </citation>
    <scope>NUCLEOTIDE SEQUENCE [LARGE SCALE GENOMIC DNA]</scope>
    <source>
        <strain evidence="11 12">Kr1</strain>
    </source>
</reference>
<feature type="binding site" evidence="9">
    <location>
        <begin position="41"/>
        <end position="43"/>
    </location>
    <ligand>
        <name>ATP</name>
        <dbReference type="ChEBI" id="CHEBI:30616"/>
    </ligand>
</feature>
<keyword evidence="3 9" id="KW-0545">Nucleotide biosynthesis</keyword>
<name>A0ABM6RQK4_9FIRM</name>
<dbReference type="Proteomes" id="UP000325292">
    <property type="component" value="Chromosome"/>
</dbReference>
<keyword evidence="2 9" id="KW-0479">Metal-binding</keyword>
<organism evidence="11 12">
    <name type="scientific">Sulfobacillus thermotolerans</name>
    <dbReference type="NCBI Taxonomy" id="338644"/>
    <lineage>
        <taxon>Bacteria</taxon>
        <taxon>Bacillati</taxon>
        <taxon>Bacillota</taxon>
        <taxon>Clostridia</taxon>
        <taxon>Eubacteriales</taxon>
        <taxon>Clostridiales Family XVII. Incertae Sedis</taxon>
        <taxon>Sulfobacillus</taxon>
    </lineage>
</organism>
<evidence type="ECO:0000256" key="3">
    <source>
        <dbReference type="ARBA" id="ARBA00022727"/>
    </source>
</evidence>
<evidence type="ECO:0000256" key="4">
    <source>
        <dbReference type="ARBA" id="ARBA00022741"/>
    </source>
</evidence>
<dbReference type="NCBIfam" id="NF002320">
    <property type="entry name" value="PRK01259.1"/>
    <property type="match status" value="1"/>
</dbReference>
<comment type="subunit">
    <text evidence="9">Homohexamer.</text>
</comment>
<dbReference type="SUPFAM" id="SSF53271">
    <property type="entry name" value="PRTase-like"/>
    <property type="match status" value="1"/>
</dbReference>
<evidence type="ECO:0000256" key="7">
    <source>
        <dbReference type="ARBA" id="ARBA00022842"/>
    </source>
</evidence>
<evidence type="ECO:0000256" key="2">
    <source>
        <dbReference type="ARBA" id="ARBA00022723"/>
    </source>
</evidence>
<evidence type="ECO:0000256" key="6">
    <source>
        <dbReference type="ARBA" id="ARBA00022840"/>
    </source>
</evidence>
<dbReference type="InterPro" id="IPR037515">
    <property type="entry name" value="Rib-P_diPkinase_bac"/>
</dbReference>
<dbReference type="HAMAP" id="MF_00583_B">
    <property type="entry name" value="RibP_PPkinase_B"/>
    <property type="match status" value="1"/>
</dbReference>
<dbReference type="PANTHER" id="PTHR10210:SF41">
    <property type="entry name" value="RIBOSE-PHOSPHATE PYROPHOSPHOKINASE 1, CHLOROPLASTIC"/>
    <property type="match status" value="1"/>
</dbReference>
<proteinExistence type="inferred from homology"/>
<comment type="subcellular location">
    <subcellularLocation>
        <location evidence="9">Cytoplasm</location>
    </subcellularLocation>
</comment>
<sequence length="314" mass="34254">MFEREGPIKLLSGTANRALSEDIARHLGIALTAADVGRFANGEIRIRILDNVRGCDVFILQPTSFPVNDNLMELLLLIDAARRASARRVTAVTPFYGYSRQDRKERGREPISAKLVANLMATAGAHRLLTIDLHMPQLQGFFDIPVDNLQSAPTFATALRKKELDNLMIVSPDARGVHRARQMAKMLAAPLGFIDKRITELGMPEVVHVIGNVKNRRVVILDDLIDTGKTVARAVQSVSHLGATAVYVAATHPVLSGSATALLSQLPLEDILLTDTIPIADLSPNMHIISMAPLLAEAIMRIHENLSVSSLFDV</sequence>
<dbReference type="InterPro" id="IPR029099">
    <property type="entry name" value="Pribosyltran_N"/>
</dbReference>
<feature type="domain" description="Ribose-phosphate pyrophosphokinase N-terminal" evidence="10">
    <location>
        <begin position="8"/>
        <end position="124"/>
    </location>
</feature>
<evidence type="ECO:0000313" key="11">
    <source>
        <dbReference type="EMBL" id="AUW93610.1"/>
    </source>
</evidence>
<evidence type="ECO:0000256" key="8">
    <source>
        <dbReference type="ARBA" id="ARBA00049535"/>
    </source>
</evidence>
<dbReference type="Pfam" id="PF13793">
    <property type="entry name" value="Pribosyltran_N"/>
    <property type="match status" value="1"/>
</dbReference>
<keyword evidence="9" id="KW-0963">Cytoplasm</keyword>
<comment type="pathway">
    <text evidence="9">Metabolic intermediate biosynthesis; 5-phospho-alpha-D-ribose 1-diphosphate biosynthesis; 5-phospho-alpha-D-ribose 1-diphosphate from D-ribose 5-phosphate (route I): step 1/1.</text>
</comment>
<evidence type="ECO:0000259" key="10">
    <source>
        <dbReference type="Pfam" id="PF13793"/>
    </source>
</evidence>
<dbReference type="InterPro" id="IPR029057">
    <property type="entry name" value="PRTase-like"/>
</dbReference>
<evidence type="ECO:0000256" key="5">
    <source>
        <dbReference type="ARBA" id="ARBA00022777"/>
    </source>
</evidence>
<comment type="caution">
    <text evidence="9">Lacks conserved residue(s) required for the propagation of feature annotation.</text>
</comment>
<dbReference type="Pfam" id="PF14572">
    <property type="entry name" value="Pribosyl_synth"/>
    <property type="match status" value="1"/>
</dbReference>
<feature type="active site" evidence="9">
    <location>
        <position position="196"/>
    </location>
</feature>
<dbReference type="PANTHER" id="PTHR10210">
    <property type="entry name" value="RIBOSE-PHOSPHATE DIPHOSPHOKINASE FAMILY MEMBER"/>
    <property type="match status" value="1"/>
</dbReference>
<feature type="binding site" evidence="9">
    <location>
        <position position="173"/>
    </location>
    <ligand>
        <name>Mg(2+)</name>
        <dbReference type="ChEBI" id="CHEBI:18420"/>
    </ligand>
</feature>
<evidence type="ECO:0000313" key="12">
    <source>
        <dbReference type="Proteomes" id="UP000325292"/>
    </source>
</evidence>
<keyword evidence="12" id="KW-1185">Reference proteome</keyword>
<comment type="cofactor">
    <cofactor evidence="9">
        <name>Mg(2+)</name>
        <dbReference type="ChEBI" id="CHEBI:18420"/>
    </cofactor>
    <text evidence="9">Binds 2 Mg(2+) ions per subunit.</text>
</comment>
<gene>
    <name evidence="9" type="primary">prs</name>
    <name evidence="11" type="ORF">BXT84_06350</name>
</gene>
<feature type="binding site" evidence="9">
    <location>
        <position position="222"/>
    </location>
    <ligand>
        <name>D-ribose 5-phosphate</name>
        <dbReference type="ChEBI" id="CHEBI:78346"/>
    </ligand>
</feature>
<protein>
    <recommendedName>
        <fullName evidence="9">Ribose-phosphate pyrophosphokinase</fullName>
        <shortName evidence="9">RPPK</shortName>
        <ecNumber evidence="9">2.7.6.1</ecNumber>
    </recommendedName>
    <alternativeName>
        <fullName evidence="9">5-phospho-D-ribosyl alpha-1-diphosphate synthase</fullName>
    </alternativeName>
    <alternativeName>
        <fullName evidence="9">Phosphoribosyl diphosphate synthase</fullName>
    </alternativeName>
    <alternativeName>
        <fullName evidence="9">Phosphoribosyl pyrophosphate synthase</fullName>
        <shortName evidence="9">P-Rib-PP synthase</shortName>
        <shortName evidence="9">PRPP synthase</shortName>
        <shortName evidence="9">PRPPase</shortName>
    </alternativeName>
</protein>